<sequence length="133" mass="15218">MRTITATIEKASDGGYGIYTDIPGLIGSGLTEEEAKADFCGVLKEQAAYYYERTNTYPDWYKEGYEIEYRYDLSGFFLSFPFINASEFASYVGINPSLMRKYKSGLVKASAKQKDQIQAKYSEMIRNLERVKF</sequence>
<keyword evidence="2" id="KW-1185">Reference proteome</keyword>
<gene>
    <name evidence="1" type="ORF">H8S67_03680</name>
</gene>
<name>A0ABR7C7K1_9BACE</name>
<dbReference type="Proteomes" id="UP000600600">
    <property type="component" value="Unassembled WGS sequence"/>
</dbReference>
<organism evidence="1 2">
    <name type="scientific">Bacteroides difficilis</name>
    <dbReference type="NCBI Taxonomy" id="2763021"/>
    <lineage>
        <taxon>Bacteria</taxon>
        <taxon>Pseudomonadati</taxon>
        <taxon>Bacteroidota</taxon>
        <taxon>Bacteroidia</taxon>
        <taxon>Bacteroidales</taxon>
        <taxon>Bacteroidaceae</taxon>
        <taxon>Bacteroides</taxon>
    </lineage>
</organism>
<reference evidence="1 2" key="1">
    <citation type="submission" date="2020-08" db="EMBL/GenBank/DDBJ databases">
        <title>Genome public.</title>
        <authorList>
            <person name="Liu C."/>
            <person name="Sun Q."/>
        </authorList>
    </citation>
    <scope>NUCLEOTIDE SEQUENCE [LARGE SCALE GENOMIC DNA]</scope>
    <source>
        <strain evidence="1 2">M27</strain>
    </source>
</reference>
<protein>
    <submittedName>
        <fullName evidence="1">Type II toxin-antitoxin system HicB family antitoxin</fullName>
    </submittedName>
</protein>
<evidence type="ECO:0000313" key="2">
    <source>
        <dbReference type="Proteomes" id="UP000600600"/>
    </source>
</evidence>
<evidence type="ECO:0000313" key="1">
    <source>
        <dbReference type="EMBL" id="MBC5603771.1"/>
    </source>
</evidence>
<proteinExistence type="predicted"/>
<dbReference type="InterPro" id="IPR035069">
    <property type="entry name" value="TTHA1013/TTHA0281-like"/>
</dbReference>
<dbReference type="SUPFAM" id="SSF143100">
    <property type="entry name" value="TTHA1013/TTHA0281-like"/>
    <property type="match status" value="1"/>
</dbReference>
<accession>A0ABR7C7K1</accession>
<dbReference type="EMBL" id="JACOOE010000001">
    <property type="protein sequence ID" value="MBC5603771.1"/>
    <property type="molecule type" value="Genomic_DNA"/>
</dbReference>
<comment type="caution">
    <text evidence="1">The sequence shown here is derived from an EMBL/GenBank/DDBJ whole genome shotgun (WGS) entry which is preliminary data.</text>
</comment>
<dbReference type="RefSeq" id="WP_186966434.1">
    <property type="nucleotide sequence ID" value="NZ_JACOOE010000001.1"/>
</dbReference>